<dbReference type="Proteomes" id="UP000029781">
    <property type="component" value="Segment"/>
</dbReference>
<gene>
    <name evidence="1" type="ORF">crov101</name>
</gene>
<keyword evidence="2" id="KW-1185">Reference proteome</keyword>
<reference evidence="1 2" key="1">
    <citation type="journal article" date="2010" name="Proc. Natl. Acad. Sci. U.S.A.">
        <title>Giant virus with a remarkable complement of genes infects marine zooplankton.</title>
        <authorList>
            <person name="Fischer M.G."/>
            <person name="Allen M.J."/>
            <person name="Wilson W.H."/>
            <person name="Suttle C.A."/>
        </authorList>
    </citation>
    <scope>NUCLEOTIDE SEQUENCE [LARGE SCALE GENOMIC DNA]</scope>
    <source>
        <strain evidence="1 2">BV-PW1</strain>
    </source>
</reference>
<dbReference type="KEGG" id="vg:9887503"/>
<evidence type="ECO:0000313" key="2">
    <source>
        <dbReference type="Proteomes" id="UP000029781"/>
    </source>
</evidence>
<dbReference type="GeneID" id="9887503"/>
<organism evidence="1 2">
    <name type="scientific">Cafeteria roenbergensis virus (strain BV-PW1)</name>
    <name type="common">CroV</name>
    <dbReference type="NCBI Taxonomy" id="693272"/>
    <lineage>
        <taxon>Viruses</taxon>
        <taxon>Varidnaviria</taxon>
        <taxon>Bamfordvirae</taxon>
        <taxon>Nucleocytoviricota</taxon>
        <taxon>Megaviricetes</taxon>
        <taxon>Imitervirales</taxon>
        <taxon>Mimiviridae</taxon>
        <taxon>Aliimimivirinae</taxon>
        <taxon>Rheavirus</taxon>
        <taxon>Rheavirus sinusmexicani</taxon>
    </lineage>
</organism>
<accession>E3T4M1</accession>
<organismHost>
    <name type="scientific">Cafeteria roenbergensis</name>
    <name type="common">Marine flagellate</name>
    <dbReference type="NCBI Taxonomy" id="33653"/>
</organismHost>
<name>E3T4M1_CROVB</name>
<protein>
    <submittedName>
        <fullName evidence="1">Uncharacterized protein</fullName>
    </submittedName>
</protein>
<dbReference type="EMBL" id="GU244497">
    <property type="protein sequence ID" value="ADO67134.1"/>
    <property type="molecule type" value="Genomic_DNA"/>
</dbReference>
<proteinExistence type="predicted"/>
<dbReference type="RefSeq" id="YP_003969733.1">
    <property type="nucleotide sequence ID" value="NC_014637.1"/>
</dbReference>
<sequence>MAAQIVKDFNCLVEALIQQTAPLTGNAYHRLFKNLIRINSLLPIQTFNQYALEWKTHIENKNESFFLKEDIIKSTTGDTDVLQKIFQLQGVWKNLDNNSKENLWEMMGALLTLGENYQQLKR</sequence>
<evidence type="ECO:0000313" key="1">
    <source>
        <dbReference type="EMBL" id="ADO67134.1"/>
    </source>
</evidence>